<name>A0AA38MAS9_9CUCU</name>
<reference evidence="1" key="1">
    <citation type="journal article" date="2023" name="G3 (Bethesda)">
        <title>Whole genome assemblies of Zophobas morio and Tenebrio molitor.</title>
        <authorList>
            <person name="Kaur S."/>
            <person name="Stinson S.A."/>
            <person name="diCenzo G.C."/>
        </authorList>
    </citation>
    <scope>NUCLEOTIDE SEQUENCE</scope>
    <source>
        <strain evidence="1">QUZm001</strain>
    </source>
</reference>
<gene>
    <name evidence="1" type="ORF">Zmor_021205</name>
</gene>
<protein>
    <submittedName>
        <fullName evidence="1">Uncharacterized protein</fullName>
    </submittedName>
</protein>
<sequence length="116" mass="13742">MAPKIVHSNFHIDQEVNEYVKEKFETLVNCQIQKILLKLKGKSEVFQQEELRRMAIDELLDRKEIVKLTQKQAQRQRKTKSVTSHTIRKKKCDSLLKQTLISLTLKEIVENNLLQR</sequence>
<evidence type="ECO:0000313" key="1">
    <source>
        <dbReference type="EMBL" id="KAJ3649464.1"/>
    </source>
</evidence>
<organism evidence="1 2">
    <name type="scientific">Zophobas morio</name>
    <dbReference type="NCBI Taxonomy" id="2755281"/>
    <lineage>
        <taxon>Eukaryota</taxon>
        <taxon>Metazoa</taxon>
        <taxon>Ecdysozoa</taxon>
        <taxon>Arthropoda</taxon>
        <taxon>Hexapoda</taxon>
        <taxon>Insecta</taxon>
        <taxon>Pterygota</taxon>
        <taxon>Neoptera</taxon>
        <taxon>Endopterygota</taxon>
        <taxon>Coleoptera</taxon>
        <taxon>Polyphaga</taxon>
        <taxon>Cucujiformia</taxon>
        <taxon>Tenebrionidae</taxon>
        <taxon>Zophobas</taxon>
    </lineage>
</organism>
<dbReference type="AlphaFoldDB" id="A0AA38MAS9"/>
<dbReference type="EMBL" id="JALNTZ010000006">
    <property type="protein sequence ID" value="KAJ3649464.1"/>
    <property type="molecule type" value="Genomic_DNA"/>
</dbReference>
<evidence type="ECO:0000313" key="2">
    <source>
        <dbReference type="Proteomes" id="UP001168821"/>
    </source>
</evidence>
<keyword evidence="2" id="KW-1185">Reference proteome</keyword>
<dbReference type="Proteomes" id="UP001168821">
    <property type="component" value="Unassembled WGS sequence"/>
</dbReference>
<proteinExistence type="predicted"/>
<comment type="caution">
    <text evidence="1">The sequence shown here is derived from an EMBL/GenBank/DDBJ whole genome shotgun (WGS) entry which is preliminary data.</text>
</comment>
<accession>A0AA38MAS9</accession>